<dbReference type="Pfam" id="PF13883">
    <property type="entry name" value="CREG_beta-barrel"/>
    <property type="match status" value="1"/>
</dbReference>
<accession>A0A9C7PWL8</accession>
<organism evidence="3 4">
    <name type="scientific">Galdieria partita</name>
    <dbReference type="NCBI Taxonomy" id="83374"/>
    <lineage>
        <taxon>Eukaryota</taxon>
        <taxon>Rhodophyta</taxon>
        <taxon>Bangiophyceae</taxon>
        <taxon>Galdieriales</taxon>
        <taxon>Galdieriaceae</taxon>
        <taxon>Galdieria</taxon>
    </lineage>
</organism>
<dbReference type="SUPFAM" id="SSF50475">
    <property type="entry name" value="FMN-binding split barrel"/>
    <property type="match status" value="1"/>
</dbReference>
<keyword evidence="4" id="KW-1185">Reference proteome</keyword>
<reference evidence="3" key="1">
    <citation type="journal article" date="2022" name="Proc. Natl. Acad. Sci. U.S.A.">
        <title>Life cycle and functional genomics of the unicellular red alga Galdieria for elucidating algal and plant evolution and industrial use.</title>
        <authorList>
            <person name="Hirooka S."/>
            <person name="Itabashi T."/>
            <person name="Ichinose T.M."/>
            <person name="Onuma R."/>
            <person name="Fujiwara T."/>
            <person name="Yamashita S."/>
            <person name="Jong L.W."/>
            <person name="Tomita R."/>
            <person name="Iwane A.H."/>
            <person name="Miyagishima S.Y."/>
        </authorList>
    </citation>
    <scope>NUCLEOTIDE SEQUENCE</scope>
    <source>
        <strain evidence="3">NBRC 102759</strain>
    </source>
</reference>
<gene>
    <name evidence="3" type="ORF">GpartN1_g2813.t1</name>
</gene>
<evidence type="ECO:0000259" key="1">
    <source>
        <dbReference type="Pfam" id="PF10615"/>
    </source>
</evidence>
<dbReference type="PANTHER" id="PTHR13343:SF24">
    <property type="entry name" value="OS07G0573800 PROTEIN"/>
    <property type="match status" value="1"/>
</dbReference>
<dbReference type="InterPro" id="IPR019595">
    <property type="entry name" value="DUF2470"/>
</dbReference>
<feature type="domain" description="DUF2470" evidence="1">
    <location>
        <begin position="252"/>
        <end position="326"/>
    </location>
</feature>
<dbReference type="OrthoDB" id="2138282at2759"/>
<dbReference type="InterPro" id="IPR055343">
    <property type="entry name" value="CREG_beta-barrel"/>
</dbReference>
<reference evidence="3" key="2">
    <citation type="submission" date="2022-01" db="EMBL/GenBank/DDBJ databases">
        <authorList>
            <person name="Hirooka S."/>
            <person name="Miyagishima S.Y."/>
        </authorList>
    </citation>
    <scope>NUCLEOTIDE SEQUENCE</scope>
    <source>
        <strain evidence="3">NBRC 102759</strain>
    </source>
</reference>
<sequence>MAQCSFSVLCLGCCTGVYNRRVYRKCNLLKRIRFSLLGDVRYYLQVRGVKSLAQPTFTSSSQNFALVASSIQESATSGREQSEVEESRTKLRLSFGEQARTVVQVCKTGTLCTSSVEHDETPFGSHVDYILDDFGRPIVLLAQNAAHMRNLRKSQKCSLFCQPIASSGQSGCRATLVGFMVKLPLDQVSEVMEAYIDTHPHAAIALKYPEFSFYRMEVCDVYFVGGYGVAATWVDPKEYISSEPDPLAFQSQDLLKLMNTDHMEDLVRFCRVFLHLKDTEQCEIVMVDRLGFDMRVQLSETDIREYRIGFREHVVTTLDAQSALVQAMQEAWELENGYEKLWSEETARPTLLYYSLSNYSVKAEA</sequence>
<name>A0A9C7PWL8_9RHOD</name>
<evidence type="ECO:0008006" key="5">
    <source>
        <dbReference type="Google" id="ProtNLM"/>
    </source>
</evidence>
<feature type="domain" description="CREG-like beta-barrel" evidence="2">
    <location>
        <begin position="97"/>
        <end position="240"/>
    </location>
</feature>
<comment type="caution">
    <text evidence="3">The sequence shown here is derived from an EMBL/GenBank/DDBJ whole genome shotgun (WGS) entry which is preliminary data.</text>
</comment>
<dbReference type="Proteomes" id="UP001061958">
    <property type="component" value="Unassembled WGS sequence"/>
</dbReference>
<dbReference type="InterPro" id="IPR012349">
    <property type="entry name" value="Split_barrel_FMN-bd"/>
</dbReference>
<dbReference type="EMBL" id="BQMJ01000020">
    <property type="protein sequence ID" value="GJQ11022.1"/>
    <property type="molecule type" value="Genomic_DNA"/>
</dbReference>
<dbReference type="InterPro" id="IPR037119">
    <property type="entry name" value="Haem_oxidase_HugZ-like_sf"/>
</dbReference>
<dbReference type="Pfam" id="PF10615">
    <property type="entry name" value="DUF2470"/>
    <property type="match status" value="1"/>
</dbReference>
<dbReference type="AlphaFoldDB" id="A0A9C7PWL8"/>
<proteinExistence type="predicted"/>
<protein>
    <recommendedName>
        <fullName evidence="5">DUF2470 domain-containing protein</fullName>
    </recommendedName>
</protein>
<evidence type="ECO:0000313" key="3">
    <source>
        <dbReference type="EMBL" id="GJQ11022.1"/>
    </source>
</evidence>
<dbReference type="Gene3D" id="2.30.110.10">
    <property type="entry name" value="Electron Transport, Fmn-binding Protein, Chain A"/>
    <property type="match status" value="1"/>
</dbReference>
<evidence type="ECO:0000313" key="4">
    <source>
        <dbReference type="Proteomes" id="UP001061958"/>
    </source>
</evidence>
<dbReference type="Gene3D" id="3.20.180.10">
    <property type="entry name" value="PNP-oxidase-like"/>
    <property type="match status" value="1"/>
</dbReference>
<dbReference type="GO" id="GO:0005737">
    <property type="term" value="C:cytoplasm"/>
    <property type="evidence" value="ECO:0007669"/>
    <property type="project" value="UniProtKB-ARBA"/>
</dbReference>
<evidence type="ECO:0000259" key="2">
    <source>
        <dbReference type="Pfam" id="PF13883"/>
    </source>
</evidence>
<dbReference type="PANTHER" id="PTHR13343">
    <property type="entry name" value="CREG1 PROTEIN"/>
    <property type="match status" value="1"/>
</dbReference>